<keyword evidence="2" id="KW-0472">Membrane</keyword>
<name>A0A3G5AHB8_9VIRU</name>
<evidence type="ECO:0000256" key="1">
    <source>
        <dbReference type="SAM" id="MobiDB-lite"/>
    </source>
</evidence>
<proteinExistence type="predicted"/>
<protein>
    <submittedName>
        <fullName evidence="3">Uncharacterized protein</fullName>
    </submittedName>
</protein>
<feature type="compositionally biased region" description="Polar residues" evidence="1">
    <location>
        <begin position="156"/>
        <end position="174"/>
    </location>
</feature>
<feature type="transmembrane region" description="Helical" evidence="2">
    <location>
        <begin position="37"/>
        <end position="58"/>
    </location>
</feature>
<feature type="region of interest" description="Disordered" evidence="1">
    <location>
        <begin position="83"/>
        <end position="180"/>
    </location>
</feature>
<keyword evidence="2" id="KW-0812">Transmembrane</keyword>
<keyword evidence="2" id="KW-1133">Transmembrane helix</keyword>
<feature type="compositionally biased region" description="Pro residues" evidence="1">
    <location>
        <begin position="137"/>
        <end position="149"/>
    </location>
</feature>
<dbReference type="EMBL" id="MK072508">
    <property type="protein sequence ID" value="AYV86546.1"/>
    <property type="molecule type" value="Genomic_DNA"/>
</dbReference>
<evidence type="ECO:0000313" key="3">
    <source>
        <dbReference type="EMBL" id="AYV86546.1"/>
    </source>
</evidence>
<reference evidence="3" key="1">
    <citation type="submission" date="2018-10" db="EMBL/GenBank/DDBJ databases">
        <title>Hidden diversity of soil giant viruses.</title>
        <authorList>
            <person name="Schulz F."/>
            <person name="Alteio L."/>
            <person name="Goudeau D."/>
            <person name="Ryan E.M."/>
            <person name="Malmstrom R.R."/>
            <person name="Blanchard J."/>
            <person name="Woyke T."/>
        </authorList>
    </citation>
    <scope>NUCLEOTIDE SEQUENCE</scope>
    <source>
        <strain evidence="3">SYV1</strain>
    </source>
</reference>
<accession>A0A3G5AHB8</accession>
<gene>
    <name evidence="3" type="ORF">Sylvanvirus2_42</name>
</gene>
<evidence type="ECO:0000256" key="2">
    <source>
        <dbReference type="SAM" id="Phobius"/>
    </source>
</evidence>
<sequence length="180" mass="19232">MKSVGTAIVLILAGIILIAHASVQTKITTQCHSSATFSIVLQWIFAILFLATGVWFLWSVSGKSISSFQLPSFFNLNNSTKPSTTNVPISPSTSASPAPFSSPPSSISTPLPESPSTINTSNPVNLVPPSSRTRTTPAPPTIQNPVPPIRPRRSPFNPTSNLSPSRLTNPTDYFSVNDEE</sequence>
<feature type="compositionally biased region" description="Low complexity" evidence="1">
    <location>
        <begin position="88"/>
        <end position="118"/>
    </location>
</feature>
<organism evidence="3">
    <name type="scientific">Sylvanvirus sp</name>
    <dbReference type="NCBI Taxonomy" id="2487774"/>
    <lineage>
        <taxon>Viruses</taxon>
    </lineage>
</organism>